<dbReference type="EMBL" id="OBMR01000004">
    <property type="protein sequence ID" value="SOB98003.1"/>
    <property type="molecule type" value="Genomic_DNA"/>
</dbReference>
<dbReference type="PANTHER" id="PTHR34580:SF1">
    <property type="entry name" value="PROTEIN PAFC"/>
    <property type="match status" value="1"/>
</dbReference>
<gene>
    <name evidence="2" type="ORF">SAMN02910411_1313</name>
</gene>
<dbReference type="AlphaFoldDB" id="A0A285RVA2"/>
<evidence type="ECO:0000313" key="3">
    <source>
        <dbReference type="Proteomes" id="UP000219563"/>
    </source>
</evidence>
<feature type="domain" description="WYL" evidence="1">
    <location>
        <begin position="141"/>
        <end position="214"/>
    </location>
</feature>
<dbReference type="PROSITE" id="PS52050">
    <property type="entry name" value="WYL"/>
    <property type="match status" value="1"/>
</dbReference>
<protein>
    <submittedName>
        <fullName evidence="2">Predicted DNA-binding transcriptional regulator YafY, contains an HTH and WYL domains</fullName>
    </submittedName>
</protein>
<organism evidence="2 3">
    <name type="scientific">Pseudobutyrivibrio ruminis DSM 9787</name>
    <dbReference type="NCBI Taxonomy" id="1123011"/>
    <lineage>
        <taxon>Bacteria</taxon>
        <taxon>Bacillati</taxon>
        <taxon>Bacillota</taxon>
        <taxon>Clostridia</taxon>
        <taxon>Lachnospirales</taxon>
        <taxon>Lachnospiraceae</taxon>
        <taxon>Pseudobutyrivibrio</taxon>
    </lineage>
</organism>
<dbReference type="InterPro" id="IPR036390">
    <property type="entry name" value="WH_DNA-bd_sf"/>
</dbReference>
<name>A0A285RVA2_9FIRM</name>
<keyword evidence="2" id="KW-0238">DNA-binding</keyword>
<reference evidence="2 3" key="1">
    <citation type="submission" date="2017-08" db="EMBL/GenBank/DDBJ databases">
        <authorList>
            <person name="de Groot N.N."/>
        </authorList>
    </citation>
    <scope>NUCLEOTIDE SEQUENCE [LARGE SCALE GENOMIC DNA]</scope>
    <source>
        <strain evidence="2 3">DSM 9787</strain>
    </source>
</reference>
<evidence type="ECO:0000313" key="2">
    <source>
        <dbReference type="EMBL" id="SOB98003.1"/>
    </source>
</evidence>
<dbReference type="InterPro" id="IPR026881">
    <property type="entry name" value="WYL_dom"/>
</dbReference>
<accession>A0A285RVA2</accession>
<proteinExistence type="predicted"/>
<dbReference type="SUPFAM" id="SSF46785">
    <property type="entry name" value="Winged helix' DNA-binding domain"/>
    <property type="match status" value="1"/>
</dbReference>
<dbReference type="Pfam" id="PF13280">
    <property type="entry name" value="WYL"/>
    <property type="match status" value="1"/>
</dbReference>
<dbReference type="PANTHER" id="PTHR34580">
    <property type="match status" value="1"/>
</dbReference>
<sequence length="321" mass="36917">MPHVGGQKYKILNEYQILMNESDEQHQINAIEMTRRLEARGISAERKTVYKDMATLMEAGVDVVKGDKGYYIGSRVFELAEFKLLVDAVGASKFISQKKTKELVEKITTLASMDEATQLTRQVVVPEKRSTGNEKIFYSIDVIYQCLDNNKKMSFKYQDWTLTKEMRPRHGGKIYVVSPAFLLRNDENYYLVAYDDDSQQIRHYRVDKIISAEMLEEERSGDKQRGALNPHEYAKQHISMFAGDERVVTIRFDKRLIGVVLDKFGADIDIRAEGEDLVRARISVAVSPQLYGWLTGIGATICFPEEEERKFKDYIKAIIDK</sequence>
<evidence type="ECO:0000259" key="1">
    <source>
        <dbReference type="Pfam" id="PF13280"/>
    </source>
</evidence>
<dbReference type="Proteomes" id="UP000219563">
    <property type="component" value="Unassembled WGS sequence"/>
</dbReference>
<dbReference type="InterPro" id="IPR051534">
    <property type="entry name" value="CBASS_pafABC_assoc_protein"/>
</dbReference>
<dbReference type="GO" id="GO:0003677">
    <property type="term" value="F:DNA binding"/>
    <property type="evidence" value="ECO:0007669"/>
    <property type="project" value="UniProtKB-KW"/>
</dbReference>
<dbReference type="RefSeq" id="WP_097075897.1">
    <property type="nucleotide sequence ID" value="NZ_OBMR01000004.1"/>
</dbReference>